<evidence type="ECO:0000313" key="3">
    <source>
        <dbReference type="Proteomes" id="UP000015101"/>
    </source>
</evidence>
<sequence>MQNILVTFLMTSIIIITLDKQKLKAVSTLSSLPSTFQYQISSSKTLPETSYLEGILLTDLNVEMSKIIYNIFSVNVAVTANARIPETVKCLYICRLRANCVKAYIRKTGTHCHLLMNSIGNSYTLIQDQKEYFQLNSHDLRNSEDFVWMNLWHLFAIALLL</sequence>
<organism evidence="2 3">
    <name type="scientific">Helobdella robusta</name>
    <name type="common">Californian leech</name>
    <dbReference type="NCBI Taxonomy" id="6412"/>
    <lineage>
        <taxon>Eukaryota</taxon>
        <taxon>Metazoa</taxon>
        <taxon>Spiralia</taxon>
        <taxon>Lophotrochozoa</taxon>
        <taxon>Annelida</taxon>
        <taxon>Clitellata</taxon>
        <taxon>Hirudinea</taxon>
        <taxon>Rhynchobdellida</taxon>
        <taxon>Glossiphoniidae</taxon>
        <taxon>Helobdella</taxon>
    </lineage>
</organism>
<accession>T1FBA4</accession>
<dbReference type="AlphaFoldDB" id="T1FBA4"/>
<evidence type="ECO:0000313" key="1">
    <source>
        <dbReference type="EMBL" id="ESN98276.1"/>
    </source>
</evidence>
<keyword evidence="3" id="KW-1185">Reference proteome</keyword>
<reference evidence="1 3" key="2">
    <citation type="journal article" date="2013" name="Nature">
        <title>Insights into bilaterian evolution from three spiralian genomes.</title>
        <authorList>
            <person name="Simakov O."/>
            <person name="Marletaz F."/>
            <person name="Cho S.J."/>
            <person name="Edsinger-Gonzales E."/>
            <person name="Havlak P."/>
            <person name="Hellsten U."/>
            <person name="Kuo D.H."/>
            <person name="Larsson T."/>
            <person name="Lv J."/>
            <person name="Arendt D."/>
            <person name="Savage R."/>
            <person name="Osoegawa K."/>
            <person name="de Jong P."/>
            <person name="Grimwood J."/>
            <person name="Chapman J.A."/>
            <person name="Shapiro H."/>
            <person name="Aerts A."/>
            <person name="Otillar R.P."/>
            <person name="Terry A.Y."/>
            <person name="Boore J.L."/>
            <person name="Grigoriev I.V."/>
            <person name="Lindberg D.R."/>
            <person name="Seaver E.C."/>
            <person name="Weisblat D.A."/>
            <person name="Putnam N.H."/>
            <person name="Rokhsar D.S."/>
        </authorList>
    </citation>
    <scope>NUCLEOTIDE SEQUENCE</scope>
</reference>
<gene>
    <name evidence="2" type="primary">20206103</name>
    <name evidence="1" type="ORF">HELRODRAFT_177158</name>
</gene>
<dbReference type="KEGG" id="hro:HELRODRAFT_177158"/>
<dbReference type="CTD" id="20206103"/>
<dbReference type="RefSeq" id="XP_009023614.1">
    <property type="nucleotide sequence ID" value="XM_009025366.1"/>
</dbReference>
<protein>
    <submittedName>
        <fullName evidence="1 2">Uncharacterized protein</fullName>
    </submittedName>
</protein>
<dbReference type="InParanoid" id="T1FBA4"/>
<reference evidence="2" key="3">
    <citation type="submission" date="2015-06" db="UniProtKB">
        <authorList>
            <consortium name="EnsemblMetazoa"/>
        </authorList>
    </citation>
    <scope>IDENTIFICATION</scope>
</reference>
<reference evidence="3" key="1">
    <citation type="submission" date="2012-12" db="EMBL/GenBank/DDBJ databases">
        <authorList>
            <person name="Hellsten U."/>
            <person name="Grimwood J."/>
            <person name="Chapman J.A."/>
            <person name="Shapiro H."/>
            <person name="Aerts A."/>
            <person name="Otillar R.P."/>
            <person name="Terry A.Y."/>
            <person name="Boore J.L."/>
            <person name="Simakov O."/>
            <person name="Marletaz F."/>
            <person name="Cho S.-J."/>
            <person name="Edsinger-Gonzales E."/>
            <person name="Havlak P."/>
            <person name="Kuo D.-H."/>
            <person name="Larsson T."/>
            <person name="Lv J."/>
            <person name="Arendt D."/>
            <person name="Savage R."/>
            <person name="Osoegawa K."/>
            <person name="de Jong P."/>
            <person name="Lindberg D.R."/>
            <person name="Seaver E.C."/>
            <person name="Weisblat D.A."/>
            <person name="Putnam N.H."/>
            <person name="Grigoriev I.V."/>
            <person name="Rokhsar D.S."/>
        </authorList>
    </citation>
    <scope>NUCLEOTIDE SEQUENCE</scope>
</reference>
<dbReference type="Proteomes" id="UP000015101">
    <property type="component" value="Unassembled WGS sequence"/>
</dbReference>
<dbReference type="HOGENOM" id="CLU_1645568_0_0_1"/>
<dbReference type="EMBL" id="AMQM01005954">
    <property type="status" value="NOT_ANNOTATED_CDS"/>
    <property type="molecule type" value="Genomic_DNA"/>
</dbReference>
<dbReference type="EnsemblMetazoa" id="HelroT177158">
    <property type="protein sequence ID" value="HelroP177158"/>
    <property type="gene ID" value="HelroG177158"/>
</dbReference>
<proteinExistence type="predicted"/>
<dbReference type="EMBL" id="KB097182">
    <property type="protein sequence ID" value="ESN98276.1"/>
    <property type="molecule type" value="Genomic_DNA"/>
</dbReference>
<evidence type="ECO:0000313" key="2">
    <source>
        <dbReference type="EnsemblMetazoa" id="HelroP177158"/>
    </source>
</evidence>
<name>T1FBA4_HELRO</name>
<dbReference type="GeneID" id="20206103"/>